<reference evidence="1 2" key="1">
    <citation type="submission" date="2014-09" db="EMBL/GenBank/DDBJ databases">
        <title>Alistipes sp. 627, sp. nov., a novel member of the family Rikenellaceae isolated from human faeces.</title>
        <authorList>
            <person name="Shkoporov A.N."/>
            <person name="Chaplin A.V."/>
            <person name="Motuzova O.V."/>
            <person name="Kafarskaia L.I."/>
            <person name="Khokhlova E.V."/>
            <person name="Efimov B.A."/>
        </authorList>
    </citation>
    <scope>NUCLEOTIDE SEQUENCE [LARGE SCALE GENOMIC DNA]</scope>
    <source>
        <strain evidence="1 2">627</strain>
    </source>
</reference>
<dbReference type="Proteomes" id="UP000030889">
    <property type="component" value="Unassembled WGS sequence"/>
</dbReference>
<name>A0ABR4YJF6_9BACT</name>
<dbReference type="InterPro" id="IPR036895">
    <property type="entry name" value="Uracil-DNA_glycosylase-like_sf"/>
</dbReference>
<protein>
    <submittedName>
        <fullName evidence="1">DNA glycosylase</fullName>
    </submittedName>
</protein>
<evidence type="ECO:0000313" key="1">
    <source>
        <dbReference type="EMBL" id="KHE42302.1"/>
    </source>
</evidence>
<keyword evidence="2" id="KW-1185">Reference proteome</keyword>
<dbReference type="EMBL" id="JRGF01000005">
    <property type="protein sequence ID" value="KHE42302.1"/>
    <property type="molecule type" value="Genomic_DNA"/>
</dbReference>
<organism evidence="1 2">
    <name type="scientific">Alistipes inops</name>
    <dbReference type="NCBI Taxonomy" id="1501391"/>
    <lineage>
        <taxon>Bacteria</taxon>
        <taxon>Pseudomonadati</taxon>
        <taxon>Bacteroidota</taxon>
        <taxon>Bacteroidia</taxon>
        <taxon>Bacteroidales</taxon>
        <taxon>Rikenellaceae</taxon>
        <taxon>Alistipes</taxon>
    </lineage>
</organism>
<gene>
    <name evidence="1" type="ORF">LG35_05285</name>
</gene>
<evidence type="ECO:0000313" key="2">
    <source>
        <dbReference type="Proteomes" id="UP000030889"/>
    </source>
</evidence>
<accession>A0ABR4YJF6</accession>
<comment type="caution">
    <text evidence="1">The sequence shown here is derived from an EMBL/GenBank/DDBJ whole genome shotgun (WGS) entry which is preliminary data.</text>
</comment>
<dbReference type="SUPFAM" id="SSF52141">
    <property type="entry name" value="Uracil-DNA glycosylase-like"/>
    <property type="match status" value="1"/>
</dbReference>
<sequence>MTEAHPLEPFLPEGARLLMLGSFPPARSRWSMEFYYPNFQNDMWRVMGLVFYGDRERFVAPDGRHFDREAVETFCRERGIALSDTAAEVVRARGNASDRFLEVVRPFDLAGMLERLPACRAVAATGQKAADTLAAVAGCEPPAVGCFSEFEFSGRMVRFYRMPSTSRAYPKPLAEKAAVYGKMFAETGLVP</sequence>
<dbReference type="CDD" id="cd10032">
    <property type="entry name" value="UDG-F6_HDG"/>
    <property type="match status" value="1"/>
</dbReference>
<proteinExistence type="predicted"/>
<dbReference type="Gene3D" id="3.40.470.10">
    <property type="entry name" value="Uracil-DNA glycosylase-like domain"/>
    <property type="match status" value="1"/>
</dbReference>